<dbReference type="SMART" id="SM00233">
    <property type="entry name" value="PH"/>
    <property type="match status" value="3"/>
</dbReference>
<dbReference type="InterPro" id="IPR001849">
    <property type="entry name" value="PH_domain"/>
</dbReference>
<reference evidence="3 4" key="1">
    <citation type="submission" date="2012-05" db="EMBL/GenBank/DDBJ databases">
        <title>Recombination and specialization in a pathogen metapopulation.</title>
        <authorList>
            <person name="Gardiner A."/>
            <person name="Kemen E."/>
            <person name="Schultz-Larsen T."/>
            <person name="MacLean D."/>
            <person name="Van Oosterhout C."/>
            <person name="Jones J.D.G."/>
        </authorList>
    </citation>
    <scope>NUCLEOTIDE SEQUENCE [LARGE SCALE GENOMIC DNA]</scope>
    <source>
        <strain evidence="3 4">Ac Nc2</strain>
    </source>
</reference>
<evidence type="ECO:0000259" key="1">
    <source>
        <dbReference type="PROSITE" id="PS50003"/>
    </source>
</evidence>
<sequence>MVNSYFSSKASGKTCSQAVNEPTQLHSPSFWSSMMGSTRSCNPWEDRNMRTPSSVLSTPRGLKSLTGAKTLQNSPKRFFRPQKNTHSASKRSLWNILTPRKAKNAGANKKYAFKLIDSNAESHTVTVMSGWLEKCEQSFNCDNWVFAVLTKNQLRFYADINQQKCRGCMDISAEMRPGVSIQTNFTDNKNVFVISTCREAIILSAPTQQEMIQWILKLQSNHVTWMEDWNPSRKTVNYLVGEHDRPHEWKRYDDPTMYIRMEGYLLTHFGMEQWTISYARIENGALQLYNRDQEDKKTVCLKGTRVRPGSAQAQGACSTSFVLFGSDLQIGLKATSVLEMYNWLEALQEAQLVLQSKRTIHTVPGLACIMNQADSIPLLQVEIEYVDAESFEVEFERKTEAVIVSKSWRNSVPFGSQLSAINGDQVLEYGYDEVKKVMAHADFPLRLRFLLLPRMSGSLCMKQRSKWIECFVSIRNGEFQYFRCKSSEALCMEKKKRKSLYASFSLSKSQLSLIQVENRTHCFAITPFKKGQIVFQAQNMQEWVQWTTILYCSMQMMTQGVTPSHFAQLKTKSF</sequence>
<evidence type="ECO:0000313" key="4">
    <source>
        <dbReference type="Proteomes" id="UP000053237"/>
    </source>
</evidence>
<name>A0A024GQZ6_9STRA</name>
<dbReference type="EMBL" id="CAIX01000257">
    <property type="protein sequence ID" value="CCI48935.1"/>
    <property type="molecule type" value="Genomic_DNA"/>
</dbReference>
<dbReference type="STRING" id="65357.A0A024GQZ6"/>
<evidence type="ECO:0000313" key="2">
    <source>
        <dbReference type="EMBL" id="CCI48935.1"/>
    </source>
</evidence>
<proteinExistence type="predicted"/>
<organism evidence="3 4">
    <name type="scientific">Albugo candida</name>
    <dbReference type="NCBI Taxonomy" id="65357"/>
    <lineage>
        <taxon>Eukaryota</taxon>
        <taxon>Sar</taxon>
        <taxon>Stramenopiles</taxon>
        <taxon>Oomycota</taxon>
        <taxon>Peronosporomycetes</taxon>
        <taxon>Albuginales</taxon>
        <taxon>Albuginaceae</taxon>
        <taxon>Albugo</taxon>
    </lineage>
</organism>
<comment type="caution">
    <text evidence="3">The sequence shown here is derived from an EMBL/GenBank/DDBJ whole genome shotgun (WGS) entry which is preliminary data.</text>
</comment>
<dbReference type="CDD" id="cd00821">
    <property type="entry name" value="PH"/>
    <property type="match status" value="1"/>
</dbReference>
<accession>A0A024GQZ6</accession>
<dbReference type="Proteomes" id="UP000053237">
    <property type="component" value="Unassembled WGS sequence"/>
</dbReference>
<dbReference type="Pfam" id="PF00169">
    <property type="entry name" value="PH"/>
    <property type="match status" value="2"/>
</dbReference>
<dbReference type="Gene3D" id="2.30.29.30">
    <property type="entry name" value="Pleckstrin-homology domain (PH domain)/Phosphotyrosine-binding domain (PTB)"/>
    <property type="match status" value="3"/>
</dbReference>
<dbReference type="AlphaFoldDB" id="A0A024GQZ6"/>
<feature type="domain" description="PH" evidence="1">
    <location>
        <begin position="258"/>
        <end position="352"/>
    </location>
</feature>
<gene>
    <name evidence="2" type="ORF">BN9_101440</name>
    <name evidence="3" type="ORF">BN9_101510</name>
</gene>
<dbReference type="InterPro" id="IPR011993">
    <property type="entry name" value="PH-like_dom_sf"/>
</dbReference>
<feature type="domain" description="PH" evidence="1">
    <location>
        <begin position="452"/>
        <end position="555"/>
    </location>
</feature>
<dbReference type="EMBL" id="CAIX01000257">
    <property type="protein sequence ID" value="CCI48942.1"/>
    <property type="molecule type" value="Genomic_DNA"/>
</dbReference>
<dbReference type="InParanoid" id="A0A024GQZ6"/>
<dbReference type="PROSITE" id="PS50003">
    <property type="entry name" value="PH_DOMAIN"/>
    <property type="match status" value="2"/>
</dbReference>
<protein>
    <recommendedName>
        <fullName evidence="1">PH domain-containing protein</fullName>
    </recommendedName>
</protein>
<keyword evidence="4" id="KW-1185">Reference proteome</keyword>
<dbReference type="SUPFAM" id="SSF50729">
    <property type="entry name" value="PH domain-like"/>
    <property type="match status" value="3"/>
</dbReference>
<evidence type="ECO:0000313" key="3">
    <source>
        <dbReference type="EMBL" id="CCI48942.1"/>
    </source>
</evidence>